<organism evidence="1 2">
    <name type="scientific">Terrihalobacillus insolitus</name>
    <dbReference type="NCBI Taxonomy" id="2950438"/>
    <lineage>
        <taxon>Bacteria</taxon>
        <taxon>Bacillati</taxon>
        <taxon>Bacillota</taxon>
        <taxon>Bacilli</taxon>
        <taxon>Bacillales</taxon>
        <taxon>Bacillaceae</taxon>
        <taxon>Terrihalobacillus</taxon>
    </lineage>
</organism>
<dbReference type="AlphaFoldDB" id="A0A9X4AN27"/>
<proteinExistence type="predicted"/>
<dbReference type="RefSeq" id="WP_272435909.1">
    <property type="nucleotide sequence ID" value="NZ_JAMQKB010000004.1"/>
</dbReference>
<dbReference type="Proteomes" id="UP001145050">
    <property type="component" value="Unassembled WGS sequence"/>
</dbReference>
<keyword evidence="2" id="KW-1185">Reference proteome</keyword>
<dbReference type="EMBL" id="JAMQKB010000004">
    <property type="protein sequence ID" value="MDC3424105.1"/>
    <property type="molecule type" value="Genomic_DNA"/>
</dbReference>
<name>A0A9X4AN27_9BACI</name>
<gene>
    <name evidence="1" type="ORF">NC797_06235</name>
</gene>
<evidence type="ECO:0000313" key="2">
    <source>
        <dbReference type="Proteomes" id="UP001145050"/>
    </source>
</evidence>
<reference evidence="1" key="1">
    <citation type="submission" date="2022-06" db="EMBL/GenBank/DDBJ databases">
        <title>Aquibacillus sp. a new bacterium isolated from soil saline samples.</title>
        <authorList>
            <person name="Galisteo C."/>
            <person name="De La Haba R."/>
            <person name="Sanchez-Porro C."/>
            <person name="Ventosa A."/>
        </authorList>
    </citation>
    <scope>NUCLEOTIDE SEQUENCE</scope>
    <source>
        <strain evidence="1">3ASR75-11</strain>
    </source>
</reference>
<accession>A0A9X4AN27</accession>
<sequence length="118" mass="13805">MTQQYLSVEEFNQLLQQWNGKTIKISKRELEDHDNMVMELNSISYSKDTRRIDDYESIHTLKLNGPGKIQTDADGYQPLPSDFYEIPLEDTTIYQYDQSQFSLLTDRGTYTIEIALDV</sequence>
<protein>
    <submittedName>
        <fullName evidence="1">Uncharacterized protein</fullName>
    </submittedName>
</protein>
<comment type="caution">
    <text evidence="1">The sequence shown here is derived from an EMBL/GenBank/DDBJ whole genome shotgun (WGS) entry which is preliminary data.</text>
</comment>
<evidence type="ECO:0000313" key="1">
    <source>
        <dbReference type="EMBL" id="MDC3424105.1"/>
    </source>
</evidence>
<dbReference type="Pfam" id="PF25846">
    <property type="entry name" value="YmzB"/>
    <property type="match status" value="1"/>
</dbReference>
<dbReference type="InterPro" id="IPR058926">
    <property type="entry name" value="YmzB-like"/>
</dbReference>